<name>A0AAU9SUS9_THLAR</name>
<dbReference type="InterPro" id="IPR026960">
    <property type="entry name" value="RVT-Znf"/>
</dbReference>
<dbReference type="AlphaFoldDB" id="A0AAU9SUS9"/>
<dbReference type="EMBL" id="OU466862">
    <property type="protein sequence ID" value="CAH2070757.1"/>
    <property type="molecule type" value="Genomic_DNA"/>
</dbReference>
<evidence type="ECO:0000313" key="2">
    <source>
        <dbReference type="EMBL" id="CAH2070757.1"/>
    </source>
</evidence>
<dbReference type="Proteomes" id="UP000836841">
    <property type="component" value="Chromosome 6"/>
</dbReference>
<feature type="domain" description="Reverse transcriptase zinc-binding" evidence="1">
    <location>
        <begin position="308"/>
        <end position="374"/>
    </location>
</feature>
<sequence length="420" mass="47755">EHLLPPLNSDHSSCLIDLAHQLPSAGSHPFKFFNYLTKHLNFHSVLVWVQAGSFGSNLTYLCWKQKTIKRALKELNRENFFQIQKKHFKSILGPDILLSLDIHSPSSLFASGVSQAETDLISFSTGIPQGFLPVCYLGVPLCTNKLSISNCEMLIHQVTSRVTSWSVKSLSFAGRVLLIKTVIAGISSFWYSSIILPKACIMRINSLCSIFLWKGNIEGHHSARVSWETITKTKSQGVRYDIFPWIKLRVESGQNCRFWSDNWSPFGNIEDYLQGNRHNRLGISQSALLSSLQTMATGICLLQVQKIQDTIVWNVGGIPKQNFLAWLLILTRCPTKDRIIGWVFSTDPACILCNSTNESRDHLLFDCDFSWLIWENVARQCNLQLVRDWHDSISQMETLYGGNLTKRLTLLGWQATIYWI</sequence>
<dbReference type="PANTHER" id="PTHR33116">
    <property type="entry name" value="REVERSE TRANSCRIPTASE ZINC-BINDING DOMAIN-CONTAINING PROTEIN-RELATED-RELATED"/>
    <property type="match status" value="1"/>
</dbReference>
<evidence type="ECO:0000259" key="1">
    <source>
        <dbReference type="Pfam" id="PF13966"/>
    </source>
</evidence>
<reference evidence="2 3" key="1">
    <citation type="submission" date="2022-03" db="EMBL/GenBank/DDBJ databases">
        <authorList>
            <person name="Nunn A."/>
            <person name="Chopra R."/>
            <person name="Nunn A."/>
            <person name="Contreras Garrido A."/>
        </authorList>
    </citation>
    <scope>NUCLEOTIDE SEQUENCE [LARGE SCALE GENOMIC DNA]</scope>
</reference>
<accession>A0AAU9SUS9</accession>
<proteinExistence type="predicted"/>
<gene>
    <name evidence="2" type="ORF">TAV2_LOCUS19770</name>
</gene>
<dbReference type="Pfam" id="PF13966">
    <property type="entry name" value="zf-RVT"/>
    <property type="match status" value="1"/>
</dbReference>
<dbReference type="PANTHER" id="PTHR33116:SF80">
    <property type="entry name" value="REVERSE TRANSCRIPTASE ZINC-BINDING DOMAIN-CONTAINING PROTEIN"/>
    <property type="match status" value="1"/>
</dbReference>
<feature type="non-terminal residue" evidence="2">
    <location>
        <position position="420"/>
    </location>
</feature>
<organism evidence="2 3">
    <name type="scientific">Thlaspi arvense</name>
    <name type="common">Field penny-cress</name>
    <dbReference type="NCBI Taxonomy" id="13288"/>
    <lineage>
        <taxon>Eukaryota</taxon>
        <taxon>Viridiplantae</taxon>
        <taxon>Streptophyta</taxon>
        <taxon>Embryophyta</taxon>
        <taxon>Tracheophyta</taxon>
        <taxon>Spermatophyta</taxon>
        <taxon>Magnoliopsida</taxon>
        <taxon>eudicotyledons</taxon>
        <taxon>Gunneridae</taxon>
        <taxon>Pentapetalae</taxon>
        <taxon>rosids</taxon>
        <taxon>malvids</taxon>
        <taxon>Brassicales</taxon>
        <taxon>Brassicaceae</taxon>
        <taxon>Thlaspideae</taxon>
        <taxon>Thlaspi</taxon>
    </lineage>
</organism>
<feature type="non-terminal residue" evidence="2">
    <location>
        <position position="1"/>
    </location>
</feature>
<evidence type="ECO:0000313" key="3">
    <source>
        <dbReference type="Proteomes" id="UP000836841"/>
    </source>
</evidence>
<protein>
    <recommendedName>
        <fullName evidence="1">Reverse transcriptase zinc-binding domain-containing protein</fullName>
    </recommendedName>
</protein>
<keyword evidence="3" id="KW-1185">Reference proteome</keyword>